<feature type="domain" description="Penicillin-binding protein transpeptidase" evidence="15">
    <location>
        <begin position="279"/>
        <end position="617"/>
    </location>
</feature>
<evidence type="ECO:0000256" key="14">
    <source>
        <dbReference type="HAMAP-Rule" id="MF_02081"/>
    </source>
</evidence>
<evidence type="ECO:0000256" key="8">
    <source>
        <dbReference type="ARBA" id="ARBA00022801"/>
    </source>
</evidence>
<keyword evidence="8 14" id="KW-0378">Hydrolase</keyword>
<feature type="transmembrane region" description="Helical" evidence="14">
    <location>
        <begin position="16"/>
        <end position="36"/>
    </location>
</feature>
<keyword evidence="5 14" id="KW-0121">Carboxypeptidase</keyword>
<keyword evidence="14" id="KW-0862">Zinc</keyword>
<comment type="function">
    <text evidence="14">Catalyzes cross-linking of the peptidoglycan cell wall.</text>
</comment>
<dbReference type="GO" id="GO:0071555">
    <property type="term" value="P:cell wall organization"/>
    <property type="evidence" value="ECO:0007669"/>
    <property type="project" value="UniProtKB-KW"/>
</dbReference>
<feature type="binding site" evidence="14">
    <location>
        <position position="394"/>
    </location>
    <ligand>
        <name>Zn(2+)</name>
        <dbReference type="ChEBI" id="CHEBI:29105"/>
    </ligand>
</feature>
<dbReference type="GO" id="GO:0008360">
    <property type="term" value="P:regulation of cell shape"/>
    <property type="evidence" value="ECO:0007669"/>
    <property type="project" value="UniProtKB-KW"/>
</dbReference>
<dbReference type="EC" id="3.4.16.4" evidence="14"/>
<keyword evidence="11 14" id="KW-1133">Transmembrane helix</keyword>
<feature type="active site" description="Acyl-ester intermediate" evidence="14">
    <location>
        <position position="338"/>
    </location>
</feature>
<dbReference type="GO" id="GO:0009002">
    <property type="term" value="F:serine-type D-Ala-D-Ala carboxypeptidase activity"/>
    <property type="evidence" value="ECO:0007669"/>
    <property type="project" value="UniProtKB-UniRule"/>
</dbReference>
<dbReference type="InterPro" id="IPR005311">
    <property type="entry name" value="PBP_dimer"/>
</dbReference>
<dbReference type="SUPFAM" id="SSF56601">
    <property type="entry name" value="beta-lactamase/transpeptidase-like"/>
    <property type="match status" value="1"/>
</dbReference>
<keyword evidence="10 14" id="KW-0573">Peptidoglycan synthesis</keyword>
<dbReference type="GO" id="GO:0009252">
    <property type="term" value="P:peptidoglycan biosynthetic process"/>
    <property type="evidence" value="ECO:0007669"/>
    <property type="project" value="UniProtKB-UniRule"/>
</dbReference>
<keyword evidence="7 14" id="KW-0812">Transmembrane</keyword>
<evidence type="ECO:0000256" key="13">
    <source>
        <dbReference type="ARBA" id="ARBA00023316"/>
    </source>
</evidence>
<dbReference type="EMBL" id="CP099959">
    <property type="protein sequence ID" value="XCC57692.1"/>
    <property type="molecule type" value="Genomic_DNA"/>
</dbReference>
<evidence type="ECO:0000256" key="2">
    <source>
        <dbReference type="ARBA" id="ARBA00004236"/>
    </source>
</evidence>
<dbReference type="InterPro" id="IPR017790">
    <property type="entry name" value="Penicillin-binding_protein_2"/>
</dbReference>
<dbReference type="InterPro" id="IPR036138">
    <property type="entry name" value="PBP_dimer_sf"/>
</dbReference>
<dbReference type="Gene3D" id="3.90.1310.10">
    <property type="entry name" value="Penicillin-binding protein 2a (Domain 2)"/>
    <property type="match status" value="1"/>
</dbReference>
<dbReference type="GO" id="GO:0071972">
    <property type="term" value="F:peptidoglycan L,D-transpeptidase activity"/>
    <property type="evidence" value="ECO:0007669"/>
    <property type="project" value="TreeGrafter"/>
</dbReference>
<keyword evidence="4 14" id="KW-0997">Cell inner membrane</keyword>
<comment type="similarity">
    <text evidence="14">Belongs to the transpeptidase family. MrdA subfamily.</text>
</comment>
<evidence type="ECO:0000259" key="16">
    <source>
        <dbReference type="Pfam" id="PF03717"/>
    </source>
</evidence>
<evidence type="ECO:0000256" key="12">
    <source>
        <dbReference type="ARBA" id="ARBA00023136"/>
    </source>
</evidence>
<evidence type="ECO:0000259" key="15">
    <source>
        <dbReference type="Pfam" id="PF00905"/>
    </source>
</evidence>
<evidence type="ECO:0000256" key="7">
    <source>
        <dbReference type="ARBA" id="ARBA00022692"/>
    </source>
</evidence>
<dbReference type="Pfam" id="PF03717">
    <property type="entry name" value="PBP_dimer"/>
    <property type="match status" value="1"/>
</dbReference>
<dbReference type="PANTHER" id="PTHR30627">
    <property type="entry name" value="PEPTIDOGLYCAN D,D-TRANSPEPTIDASE"/>
    <property type="match status" value="1"/>
</dbReference>
<dbReference type="Gene3D" id="3.40.710.10">
    <property type="entry name" value="DD-peptidase/beta-lactamase superfamily"/>
    <property type="match status" value="1"/>
</dbReference>
<proteinExistence type="inferred from homology"/>
<evidence type="ECO:0000256" key="9">
    <source>
        <dbReference type="ARBA" id="ARBA00022960"/>
    </source>
</evidence>
<protein>
    <recommendedName>
        <fullName evidence="14">Peptidoglycan D,D-transpeptidase MrdA</fullName>
        <ecNumber evidence="14">3.4.16.4</ecNumber>
    </recommendedName>
    <alternativeName>
        <fullName evidence="14">Penicillin-binding protein 2</fullName>
        <shortName evidence="14">PBP-2</shortName>
    </alternativeName>
</protein>
<comment type="catalytic activity">
    <reaction evidence="14">
        <text>Preferential cleavage: (Ac)2-L-Lys-D-Ala-|-D-Ala. Also transpeptidation of peptidyl-alanyl moieties that are N-acyl substituents of D-alanine.</text>
        <dbReference type="EC" id="3.4.16.4"/>
    </reaction>
</comment>
<dbReference type="AlphaFoldDB" id="A0AAU8A273"/>
<dbReference type="GO" id="GO:0008270">
    <property type="term" value="F:zinc ion binding"/>
    <property type="evidence" value="ECO:0007669"/>
    <property type="project" value="UniProtKB-UniRule"/>
</dbReference>
<evidence type="ECO:0000256" key="1">
    <source>
        <dbReference type="ARBA" id="ARBA00004167"/>
    </source>
</evidence>
<comment type="cofactor">
    <cofactor evidence="14">
        <name>Zn(2+)</name>
        <dbReference type="ChEBI" id="CHEBI:29105"/>
    </cofactor>
    <text evidence="14">Binds one Zn(2+) ion per subunit.</text>
</comment>
<dbReference type="RefSeq" id="WP_353438767.1">
    <property type="nucleotide sequence ID" value="NZ_CP099959.1"/>
</dbReference>
<keyword evidence="6 14" id="KW-0645">Protease</keyword>
<evidence type="ECO:0000256" key="10">
    <source>
        <dbReference type="ARBA" id="ARBA00022984"/>
    </source>
</evidence>
<feature type="binding site" evidence="14">
    <location>
        <position position="362"/>
    </location>
    <ligand>
        <name>Zn(2+)</name>
        <dbReference type="ChEBI" id="CHEBI:29105"/>
    </ligand>
</feature>
<evidence type="ECO:0000256" key="5">
    <source>
        <dbReference type="ARBA" id="ARBA00022645"/>
    </source>
</evidence>
<evidence type="ECO:0000256" key="4">
    <source>
        <dbReference type="ARBA" id="ARBA00022519"/>
    </source>
</evidence>
<organism evidence="17">
    <name type="scientific">Polynucleobacter sp. UK-FUSCHL-C3</name>
    <dbReference type="NCBI Taxonomy" id="2955208"/>
    <lineage>
        <taxon>Bacteria</taxon>
        <taxon>Pseudomonadati</taxon>
        <taxon>Pseudomonadota</taxon>
        <taxon>Betaproteobacteria</taxon>
        <taxon>Burkholderiales</taxon>
        <taxon>Burkholderiaceae</taxon>
        <taxon>Polynucleobacter</taxon>
    </lineage>
</organism>
<comment type="pathway">
    <text evidence="14">Cell wall biogenesis; peptidoglycan biosynthesis.</text>
</comment>
<dbReference type="InterPro" id="IPR001460">
    <property type="entry name" value="PCN-bd_Tpept"/>
</dbReference>
<dbReference type="NCBIfam" id="TIGR03423">
    <property type="entry name" value="pbp2_mrdA"/>
    <property type="match status" value="1"/>
</dbReference>
<sequence>MPSLKKPDLYSFHERVRIAILFVTICFGLLIFRLFWLQVVSHNKYSTLAESNRIAIVPVPANRGLLIDRNGIVIGRNYSALTLEVDASQIKGNPDALIDQLGEIIQIGPRDRRNFKRALEDSRNMGTFPLRSMLTENEMARFLANRYRFPGVDVSARNFREYPYNELASHLIGYIGRVSVKDKERMQTELENTKGSDDPYALQSAFLPGIQYVGKIGIEQTYERVLRGVPGYDEVEITAGGKPVRTLSSKPSIPGKNVILSIDIKLQALVEELYGKRRGAFVAIEPETGDVLAFVSKPNFNPNDFVEGIDATTWKELNESKEKPLYNRPLKGIYPPASTYKPFMALAALELNKRAPEDSISDPGFFTFGNHTFRDDKVGGHGMVNMEKSIVESCDTYYYLLARDMGVNMMHDFMKPLGFGQITGIDLDGEVRGVLPSTDWKKAAFKKPDQQKWFDGETISLGIGQGYNAFTILQLAHGLANVLNYGVVMKPHIAKAIEDPFTRQKELTTPKESYRIDLKPENVEIIKKAMVEVNKSGTSASSFRNAPFVAGGKTGTAQVFSLNSKTYNHATTPEFLRDHALFVAYAPNDKPKIAIAMIVENSGFGAQHAAPIARKALDYYIDGKWPKEIPEWKRVP</sequence>
<keyword evidence="13 14" id="KW-0961">Cell wall biogenesis/degradation</keyword>
<feature type="binding site" evidence="14">
    <location>
        <position position="375"/>
    </location>
    <ligand>
        <name>Zn(2+)</name>
        <dbReference type="ChEBI" id="CHEBI:29105"/>
    </ligand>
</feature>
<dbReference type="InterPro" id="IPR012338">
    <property type="entry name" value="Beta-lactam/transpept-like"/>
</dbReference>
<feature type="binding site" evidence="14">
    <location>
        <position position="381"/>
    </location>
    <ligand>
        <name>Zn(2+)</name>
        <dbReference type="ChEBI" id="CHEBI:29105"/>
    </ligand>
</feature>
<dbReference type="SUPFAM" id="SSF56519">
    <property type="entry name" value="Penicillin binding protein dimerisation domain"/>
    <property type="match status" value="1"/>
</dbReference>
<dbReference type="HAMAP" id="MF_02081">
    <property type="entry name" value="MrdA_transpept"/>
    <property type="match status" value="1"/>
</dbReference>
<evidence type="ECO:0000313" key="17">
    <source>
        <dbReference type="EMBL" id="XCC57692.1"/>
    </source>
</evidence>
<feature type="domain" description="Penicillin-binding protein dimerisation" evidence="16">
    <location>
        <begin position="59"/>
        <end position="247"/>
    </location>
</feature>
<evidence type="ECO:0000256" key="11">
    <source>
        <dbReference type="ARBA" id="ARBA00022989"/>
    </source>
</evidence>
<dbReference type="PANTHER" id="PTHR30627:SF2">
    <property type="entry name" value="PEPTIDOGLYCAN D,D-TRANSPEPTIDASE MRDA"/>
    <property type="match status" value="1"/>
</dbReference>
<keyword evidence="14" id="KW-0479">Metal-binding</keyword>
<evidence type="ECO:0000256" key="3">
    <source>
        <dbReference type="ARBA" id="ARBA00022475"/>
    </source>
</evidence>
<dbReference type="GO" id="GO:0006508">
    <property type="term" value="P:proteolysis"/>
    <property type="evidence" value="ECO:0007669"/>
    <property type="project" value="UniProtKB-KW"/>
</dbReference>
<gene>
    <name evidence="14 17" type="primary">mrdA</name>
    <name evidence="17" type="ORF">NKE59_09465</name>
</gene>
<reference evidence="17" key="1">
    <citation type="submission" date="2022-06" db="EMBL/GenBank/DDBJ databases">
        <title>New Polynucleobacter species.</title>
        <authorList>
            <person name="Hahn M.W."/>
        </authorList>
    </citation>
    <scope>NUCLEOTIDE SEQUENCE</scope>
    <source>
        <strain evidence="17">UK-FUSCHL-C3</strain>
    </source>
</reference>
<dbReference type="InterPro" id="IPR050515">
    <property type="entry name" value="Beta-lactam/transpept"/>
</dbReference>
<dbReference type="GO" id="GO:0008658">
    <property type="term" value="F:penicillin binding"/>
    <property type="evidence" value="ECO:0007669"/>
    <property type="project" value="InterPro"/>
</dbReference>
<dbReference type="Pfam" id="PF00905">
    <property type="entry name" value="Transpeptidase"/>
    <property type="match status" value="1"/>
</dbReference>
<dbReference type="GO" id="GO:0005886">
    <property type="term" value="C:plasma membrane"/>
    <property type="evidence" value="ECO:0007669"/>
    <property type="project" value="UniProtKB-SubCell"/>
</dbReference>
<evidence type="ECO:0000256" key="6">
    <source>
        <dbReference type="ARBA" id="ARBA00022670"/>
    </source>
</evidence>
<keyword evidence="3 14" id="KW-1003">Cell membrane</keyword>
<keyword evidence="9 14" id="KW-0133">Cell shape</keyword>
<comment type="subcellular location">
    <subcellularLocation>
        <location evidence="14">Cell inner membrane</location>
        <topology evidence="14">Single-pass membrane protein</topology>
    </subcellularLocation>
    <subcellularLocation>
        <location evidence="2">Cell membrane</location>
    </subcellularLocation>
    <subcellularLocation>
        <location evidence="1">Membrane</location>
        <topology evidence="1">Single-pass membrane protein</topology>
    </subcellularLocation>
</comment>
<keyword evidence="12 14" id="KW-0472">Membrane</keyword>
<accession>A0AAU8A273</accession>
<name>A0AAU8A273_9BURK</name>